<dbReference type="InterPro" id="IPR001360">
    <property type="entry name" value="Glyco_hydro_1"/>
</dbReference>
<evidence type="ECO:0000313" key="3">
    <source>
        <dbReference type="Proteomes" id="UP001178461"/>
    </source>
</evidence>
<dbReference type="AlphaFoldDB" id="A0AA35LBK4"/>
<gene>
    <name evidence="2" type="ORF">PODLI_1B026634</name>
</gene>
<dbReference type="InterPro" id="IPR017853">
    <property type="entry name" value="GH"/>
</dbReference>
<organism evidence="2 3">
    <name type="scientific">Podarcis lilfordi</name>
    <name type="common">Lilford's wall lizard</name>
    <dbReference type="NCBI Taxonomy" id="74358"/>
    <lineage>
        <taxon>Eukaryota</taxon>
        <taxon>Metazoa</taxon>
        <taxon>Chordata</taxon>
        <taxon>Craniata</taxon>
        <taxon>Vertebrata</taxon>
        <taxon>Euteleostomi</taxon>
        <taxon>Lepidosauria</taxon>
        <taxon>Squamata</taxon>
        <taxon>Bifurcata</taxon>
        <taxon>Unidentata</taxon>
        <taxon>Episquamata</taxon>
        <taxon>Laterata</taxon>
        <taxon>Lacertibaenia</taxon>
        <taxon>Lacertidae</taxon>
        <taxon>Podarcis</taxon>
    </lineage>
</organism>
<protein>
    <submittedName>
        <fullName evidence="2">Lactase-like protein</fullName>
    </submittedName>
</protein>
<keyword evidence="3" id="KW-1185">Reference proteome</keyword>
<reference evidence="2" key="1">
    <citation type="submission" date="2022-12" db="EMBL/GenBank/DDBJ databases">
        <authorList>
            <person name="Alioto T."/>
            <person name="Alioto T."/>
            <person name="Gomez Garrido J."/>
        </authorList>
    </citation>
    <scope>NUCLEOTIDE SEQUENCE</scope>
</reference>
<proteinExistence type="inferred from homology"/>
<name>A0AA35LBK4_9SAUR</name>
<dbReference type="Gene3D" id="3.20.20.80">
    <property type="entry name" value="Glycosidases"/>
    <property type="match status" value="1"/>
</dbReference>
<dbReference type="PRINTS" id="PR00131">
    <property type="entry name" value="GLHYDRLASE1"/>
</dbReference>
<dbReference type="PANTHER" id="PTHR10353">
    <property type="entry name" value="GLYCOSYL HYDROLASE"/>
    <property type="match status" value="1"/>
</dbReference>
<feature type="non-terminal residue" evidence="2">
    <location>
        <position position="1"/>
    </location>
</feature>
<sequence length="85" mass="10081">TKDGVNIQGYTVWSLLDKFEWEQGYSERFGLYYVDFQYQNKPRYPKASVHYYKAIVEANGFPNPREVRPLSANFCFMEKGKIDQI</sequence>
<dbReference type="PANTHER" id="PTHR10353:SF336">
    <property type="entry name" value="LACTASE-LIKE PROTEIN"/>
    <property type="match status" value="1"/>
</dbReference>
<dbReference type="GO" id="GO:0004553">
    <property type="term" value="F:hydrolase activity, hydrolyzing O-glycosyl compounds"/>
    <property type="evidence" value="ECO:0007669"/>
    <property type="project" value="InterPro"/>
</dbReference>
<dbReference type="Pfam" id="PF00232">
    <property type="entry name" value="Glyco_hydro_1"/>
    <property type="match status" value="1"/>
</dbReference>
<dbReference type="EMBL" id="OX395139">
    <property type="protein sequence ID" value="CAI5792629.1"/>
    <property type="molecule type" value="Genomic_DNA"/>
</dbReference>
<evidence type="ECO:0000313" key="2">
    <source>
        <dbReference type="EMBL" id="CAI5792629.1"/>
    </source>
</evidence>
<dbReference type="Proteomes" id="UP001178461">
    <property type="component" value="Chromosome 14"/>
</dbReference>
<dbReference type="GO" id="GO:0005975">
    <property type="term" value="P:carbohydrate metabolic process"/>
    <property type="evidence" value="ECO:0007669"/>
    <property type="project" value="InterPro"/>
</dbReference>
<comment type="similarity">
    <text evidence="1">Belongs to the glycosyl hydrolase 1 family.</text>
</comment>
<evidence type="ECO:0000256" key="1">
    <source>
        <dbReference type="RuleBase" id="RU003690"/>
    </source>
</evidence>
<dbReference type="SUPFAM" id="SSF51445">
    <property type="entry name" value="(Trans)glycosidases"/>
    <property type="match status" value="1"/>
</dbReference>
<accession>A0AA35LBK4</accession>